<protein>
    <submittedName>
        <fullName evidence="1">Carboxylesterase family protein</fullName>
    </submittedName>
</protein>
<evidence type="ECO:0000313" key="1">
    <source>
        <dbReference type="EMBL" id="UYQ63666.1"/>
    </source>
</evidence>
<proteinExistence type="predicted"/>
<dbReference type="EMBL" id="CP107567">
    <property type="protein sequence ID" value="UYQ63666.1"/>
    <property type="molecule type" value="Genomic_DNA"/>
</dbReference>
<accession>A0ABY6I9Z4</accession>
<dbReference type="RefSeq" id="WP_264246163.1">
    <property type="nucleotide sequence ID" value="NZ_CP107567.1"/>
</dbReference>
<reference evidence="1" key="1">
    <citation type="submission" date="2022-10" db="EMBL/GenBank/DDBJ databases">
        <title>Cytochrome P450 Catalyzes Benzene Ring Formation in the Biosynthesis of Trialkyl-Substituted Aromatic Polyketides.</title>
        <authorList>
            <person name="Zhao E."/>
            <person name="Ge H."/>
        </authorList>
    </citation>
    <scope>NUCLEOTIDE SEQUENCE</scope>
    <source>
        <strain evidence="1">NA0869</strain>
    </source>
</reference>
<keyword evidence="2" id="KW-1185">Reference proteome</keyword>
<sequence length="64" mass="7245">MPLRTVPAGDLVAADDEETRYGPVYGTRLLPRTPAHAFTSGRFHRVPVLHGINRDEETFRIWGQ</sequence>
<dbReference type="Gene3D" id="3.40.50.1820">
    <property type="entry name" value="alpha/beta hydrolase"/>
    <property type="match status" value="1"/>
</dbReference>
<gene>
    <name evidence="1" type="ORF">OGH68_20860</name>
</gene>
<name>A0ABY6I9Z4_STRPE</name>
<dbReference type="Proteomes" id="UP001163878">
    <property type="component" value="Chromosome"/>
</dbReference>
<organism evidence="1 2">
    <name type="scientific">Streptomyces peucetius</name>
    <dbReference type="NCBI Taxonomy" id="1950"/>
    <lineage>
        <taxon>Bacteria</taxon>
        <taxon>Bacillati</taxon>
        <taxon>Actinomycetota</taxon>
        <taxon>Actinomycetes</taxon>
        <taxon>Kitasatosporales</taxon>
        <taxon>Streptomycetaceae</taxon>
        <taxon>Streptomyces</taxon>
    </lineage>
</organism>
<dbReference type="InterPro" id="IPR029058">
    <property type="entry name" value="AB_hydrolase_fold"/>
</dbReference>
<evidence type="ECO:0000313" key="2">
    <source>
        <dbReference type="Proteomes" id="UP001163878"/>
    </source>
</evidence>
<dbReference type="SUPFAM" id="SSF53474">
    <property type="entry name" value="alpha/beta-Hydrolases"/>
    <property type="match status" value="1"/>
</dbReference>